<comment type="caution">
    <text evidence="2">The sequence shown here is derived from an EMBL/GenBank/DDBJ whole genome shotgun (WGS) entry which is preliminary data.</text>
</comment>
<reference evidence="2 3" key="1">
    <citation type="submission" date="2018-04" db="EMBL/GenBank/DDBJ databases">
        <title>Genomic Encyclopedia of Archaeal and Bacterial Type Strains, Phase II (KMG-II): from individual species to whole genera.</title>
        <authorList>
            <person name="Goeker M."/>
        </authorList>
    </citation>
    <scope>NUCLEOTIDE SEQUENCE [LARGE SCALE GENOMIC DNA]</scope>
    <source>
        <strain evidence="2 3">DSM 45169</strain>
    </source>
</reference>
<feature type="domain" description="Methyltransferase small" evidence="1">
    <location>
        <begin position="33"/>
        <end position="168"/>
    </location>
</feature>
<dbReference type="InterPro" id="IPR029063">
    <property type="entry name" value="SAM-dependent_MTases_sf"/>
</dbReference>
<protein>
    <submittedName>
        <fullName evidence="2">Phospholipid N-methyltransferase</fullName>
    </submittedName>
</protein>
<evidence type="ECO:0000259" key="1">
    <source>
        <dbReference type="Pfam" id="PF05175"/>
    </source>
</evidence>
<proteinExistence type="predicted"/>
<dbReference type="GO" id="GO:0032259">
    <property type="term" value="P:methylation"/>
    <property type="evidence" value="ECO:0007669"/>
    <property type="project" value="UniProtKB-KW"/>
</dbReference>
<sequence length="194" mass="22235">MHTLVDRMIFLLRFFRSPLQIGSITPSSAQLVQALLSPIPWERVNTAVELGAGTGVVTAQLKQRLHPDAKALIFEKDSVLRSHLRQNHPELHHFAEAWEMEDILGKQGLDQVDAIFSSLPFTNFSASLQSALLDQVRDRLTTDGVFTAYQYSRQIKPLLEERFQQVEIRWVPRNFPPAFVYICRKPIRPEERSG</sequence>
<accession>A0A2T4ZBX3</accession>
<dbReference type="Gene3D" id="3.40.50.150">
    <property type="entry name" value="Vaccinia Virus protein VP39"/>
    <property type="match status" value="1"/>
</dbReference>
<keyword evidence="3" id="KW-1185">Reference proteome</keyword>
<dbReference type="Proteomes" id="UP000241639">
    <property type="component" value="Unassembled WGS sequence"/>
</dbReference>
<organism evidence="2 3">
    <name type="scientific">Desmospora activa DSM 45169</name>
    <dbReference type="NCBI Taxonomy" id="1121389"/>
    <lineage>
        <taxon>Bacteria</taxon>
        <taxon>Bacillati</taxon>
        <taxon>Bacillota</taxon>
        <taxon>Bacilli</taxon>
        <taxon>Bacillales</taxon>
        <taxon>Thermoactinomycetaceae</taxon>
        <taxon>Desmospora</taxon>
    </lineage>
</organism>
<dbReference type="InterPro" id="IPR007848">
    <property type="entry name" value="Small_mtfrase_dom"/>
</dbReference>
<name>A0A2T4ZBX3_9BACL</name>
<keyword evidence="2" id="KW-0808">Transferase</keyword>
<dbReference type="OrthoDB" id="9805585at2"/>
<dbReference type="Pfam" id="PF05175">
    <property type="entry name" value="MTS"/>
    <property type="match status" value="1"/>
</dbReference>
<keyword evidence="2" id="KW-0489">Methyltransferase</keyword>
<gene>
    <name evidence="2" type="ORF">C8J48_1990</name>
</gene>
<evidence type="ECO:0000313" key="3">
    <source>
        <dbReference type="Proteomes" id="UP000241639"/>
    </source>
</evidence>
<dbReference type="CDD" id="cd02440">
    <property type="entry name" value="AdoMet_MTases"/>
    <property type="match status" value="1"/>
</dbReference>
<dbReference type="GO" id="GO:0008168">
    <property type="term" value="F:methyltransferase activity"/>
    <property type="evidence" value="ECO:0007669"/>
    <property type="project" value="UniProtKB-KW"/>
</dbReference>
<dbReference type="EMBL" id="PZZP01000001">
    <property type="protein sequence ID" value="PTM59375.1"/>
    <property type="molecule type" value="Genomic_DNA"/>
</dbReference>
<dbReference type="RefSeq" id="WP_107726315.1">
    <property type="nucleotide sequence ID" value="NZ_PZZP01000001.1"/>
</dbReference>
<evidence type="ECO:0000313" key="2">
    <source>
        <dbReference type="EMBL" id="PTM59375.1"/>
    </source>
</evidence>
<dbReference type="SUPFAM" id="SSF53335">
    <property type="entry name" value="S-adenosyl-L-methionine-dependent methyltransferases"/>
    <property type="match status" value="1"/>
</dbReference>
<dbReference type="AlphaFoldDB" id="A0A2T4ZBX3"/>